<feature type="domain" description="EGF-like" evidence="8">
    <location>
        <begin position="289"/>
        <end position="325"/>
    </location>
</feature>
<dbReference type="CDD" id="cd00054">
    <property type="entry name" value="EGF_CA"/>
    <property type="match status" value="1"/>
</dbReference>
<dbReference type="SMART" id="SM00181">
    <property type="entry name" value="EGF"/>
    <property type="match status" value="1"/>
</dbReference>
<evidence type="ECO:0000256" key="7">
    <source>
        <dbReference type="SAM" id="Phobius"/>
    </source>
</evidence>
<proteinExistence type="predicted"/>
<dbReference type="SMART" id="SM00179">
    <property type="entry name" value="EGF_CA"/>
    <property type="match status" value="1"/>
</dbReference>
<evidence type="ECO:0000259" key="8">
    <source>
        <dbReference type="PROSITE" id="PS50026"/>
    </source>
</evidence>
<evidence type="ECO:0000256" key="1">
    <source>
        <dbReference type="ARBA" id="ARBA00022536"/>
    </source>
</evidence>
<dbReference type="GO" id="GO:0050769">
    <property type="term" value="P:positive regulation of neurogenesis"/>
    <property type="evidence" value="ECO:0007669"/>
    <property type="project" value="UniProtKB-ARBA"/>
</dbReference>
<keyword evidence="5" id="KW-0325">Glycoprotein</keyword>
<keyword evidence="4 6" id="KW-1015">Disulfide bond</keyword>
<keyword evidence="9" id="KW-0449">Lipoprotein</keyword>
<evidence type="ECO:0000256" key="5">
    <source>
        <dbReference type="ARBA" id="ARBA00023180"/>
    </source>
</evidence>
<accession>A0A6M2CHQ1</accession>
<comment type="caution">
    <text evidence="6">Lacks conserved residue(s) required for the propagation of feature annotation.</text>
</comment>
<keyword evidence="2" id="KW-0732">Signal</keyword>
<protein>
    <submittedName>
        <fullName evidence="9">Putative prolow-density lipoprotein receptor-related protein 1 midgut overexpressed</fullName>
    </submittedName>
</protein>
<dbReference type="EMBL" id="GHWJ01000130">
    <property type="protein sequence ID" value="NOV32867.1"/>
    <property type="molecule type" value="Transcribed_RNA"/>
</dbReference>
<organism evidence="9">
    <name type="scientific">Rhipicephalus microplus</name>
    <name type="common">Cattle tick</name>
    <name type="synonym">Boophilus microplus</name>
    <dbReference type="NCBI Taxonomy" id="6941"/>
    <lineage>
        <taxon>Eukaryota</taxon>
        <taxon>Metazoa</taxon>
        <taxon>Ecdysozoa</taxon>
        <taxon>Arthropoda</taxon>
        <taxon>Chelicerata</taxon>
        <taxon>Arachnida</taxon>
        <taxon>Acari</taxon>
        <taxon>Parasitiformes</taxon>
        <taxon>Ixodida</taxon>
        <taxon>Ixodoidea</taxon>
        <taxon>Ixodidae</taxon>
        <taxon>Rhipicephalinae</taxon>
        <taxon>Rhipicephalus</taxon>
        <taxon>Boophilus</taxon>
    </lineage>
</organism>
<evidence type="ECO:0000313" key="9">
    <source>
        <dbReference type="EMBL" id="NOV32867.1"/>
    </source>
</evidence>
<dbReference type="InterPro" id="IPR001881">
    <property type="entry name" value="EGF-like_Ca-bd_dom"/>
</dbReference>
<keyword evidence="3" id="KW-0677">Repeat</keyword>
<dbReference type="Pfam" id="PF00008">
    <property type="entry name" value="EGF"/>
    <property type="match status" value="1"/>
</dbReference>
<dbReference type="Gene3D" id="2.10.25.10">
    <property type="entry name" value="Laminin"/>
    <property type="match status" value="1"/>
</dbReference>
<evidence type="ECO:0000256" key="6">
    <source>
        <dbReference type="PROSITE-ProRule" id="PRU00076"/>
    </source>
</evidence>
<feature type="transmembrane region" description="Helical" evidence="7">
    <location>
        <begin position="338"/>
        <end position="360"/>
    </location>
</feature>
<evidence type="ECO:0000256" key="3">
    <source>
        <dbReference type="ARBA" id="ARBA00022737"/>
    </source>
</evidence>
<evidence type="ECO:0000256" key="2">
    <source>
        <dbReference type="ARBA" id="ARBA00022729"/>
    </source>
</evidence>
<keyword evidence="1 6" id="KW-0245">EGF-like domain</keyword>
<dbReference type="AlphaFoldDB" id="A0A6M2CHQ1"/>
<dbReference type="GO" id="GO:0016318">
    <property type="term" value="P:ommatidial rotation"/>
    <property type="evidence" value="ECO:0007669"/>
    <property type="project" value="UniProtKB-ARBA"/>
</dbReference>
<dbReference type="PROSITE" id="PS01186">
    <property type="entry name" value="EGF_2"/>
    <property type="match status" value="1"/>
</dbReference>
<dbReference type="InterPro" id="IPR000742">
    <property type="entry name" value="EGF"/>
</dbReference>
<name>A0A6M2CHQ1_RHIMP</name>
<dbReference type="FunFam" id="2.10.25.10:FF:000012">
    <property type="entry name" value="Delta-like protein"/>
    <property type="match status" value="1"/>
</dbReference>
<keyword evidence="7" id="KW-0472">Membrane</keyword>
<keyword evidence="9" id="KW-0675">Receptor</keyword>
<dbReference type="PROSITE" id="PS00022">
    <property type="entry name" value="EGF_1"/>
    <property type="match status" value="1"/>
</dbReference>
<reference evidence="9" key="1">
    <citation type="submission" date="2019-09" db="EMBL/GenBank/DDBJ databases">
        <title>Organ-specific transcriptomic study of the physiology of the cattle tick, Rhipicephalus microplus.</title>
        <authorList>
            <person name="Tirloni L."/>
            <person name="Braz G."/>
            <person name="Gandara A.C.P."/>
            <person name="Sabadin G.A."/>
            <person name="da Silva R.M."/>
            <person name="Guizzo M.G."/>
            <person name="Machado J.A."/>
            <person name="Costa E.P."/>
            <person name="Gomes H.F."/>
            <person name="Moraes J."/>
            <person name="Mota M.B.S."/>
            <person name="Mesquita R.D."/>
            <person name="Alvarenga P.H."/>
            <person name="Alves F."/>
            <person name="Seixas A."/>
            <person name="da Fonseca R.N."/>
            <person name="Fogaca A."/>
            <person name="Logullo C."/>
            <person name="Tanaka A."/>
            <person name="Daffre S."/>
            <person name="Termignoni C."/>
            <person name="Vaz I.S.Jr."/>
            <person name="Oliveira P.L."/>
            <person name="Ribeiro J.M."/>
        </authorList>
    </citation>
    <scope>NUCLEOTIDE SEQUENCE</scope>
    <source>
        <strain evidence="9">Porto Alegre</strain>
    </source>
</reference>
<evidence type="ECO:0000256" key="4">
    <source>
        <dbReference type="ARBA" id="ARBA00023157"/>
    </source>
</evidence>
<dbReference type="SUPFAM" id="SSF57196">
    <property type="entry name" value="EGF/Laminin"/>
    <property type="match status" value="1"/>
</dbReference>
<dbReference type="OrthoDB" id="6493639at2759"/>
<feature type="disulfide bond" evidence="6">
    <location>
        <begin position="315"/>
        <end position="324"/>
    </location>
</feature>
<dbReference type="GO" id="GO:0048056">
    <property type="term" value="P:R3/R4 cell differentiation"/>
    <property type="evidence" value="ECO:0007669"/>
    <property type="project" value="UniProtKB-ARBA"/>
</dbReference>
<dbReference type="GO" id="GO:0005509">
    <property type="term" value="F:calcium ion binding"/>
    <property type="evidence" value="ECO:0007669"/>
    <property type="project" value="InterPro"/>
</dbReference>
<keyword evidence="7" id="KW-0812">Transmembrane</keyword>
<dbReference type="PROSITE" id="PS50026">
    <property type="entry name" value="EGF_3"/>
    <property type="match status" value="1"/>
</dbReference>
<sequence>MHSADVVLHPLQPALFGRAAMRDITAVFVTSLLLIGGAICNDSNSTNQADVQCKPEDVERCFSVLGKCELNNRLAQCSCPEAFEWDDKGKACLLEQAYWYTVSFKTVNGSKDAQDNMENCTEEHKVVEAAMKQLYGNALVTVKLLKCSDEYKVELKFNTLPEQDLLERIRACYNQTEEGSCDFPPNLHVINGSVSDVTEVNLCDTYLKEVAPKFGKQYECTKRNNESSYALTCRKSHRSMASYTQGALQVDFCAERKCEEYCTETERQCLEGKCVCHINYIESAEGVCTPICDKNPCKNRGTCERSDKISYYCQCQPGYTGPNCEVHFEAFAVAQRNITIVGVVLGLFIIICLGISGAVIRRLKNKTMANEQL</sequence>
<dbReference type="VEuPathDB" id="VectorBase:LOC119171704"/>
<keyword evidence="7" id="KW-1133">Transmembrane helix</keyword>